<dbReference type="InterPro" id="IPR009499">
    <property type="entry name" value="AllG-like"/>
</dbReference>
<evidence type="ECO:0000313" key="2">
    <source>
        <dbReference type="Proteomes" id="UP000004662"/>
    </source>
</evidence>
<dbReference type="eggNOG" id="COG0074">
    <property type="taxonomic scope" value="Bacteria"/>
</dbReference>
<keyword evidence="2" id="KW-1185">Reference proteome</keyword>
<reference evidence="2" key="1">
    <citation type="journal article" date="2015" name="Genome Announc.">
        <title>High-Quality Draft Genome Sequence of Desulfovibrio carbinoliphilus FW-101-2B, an Organic Acid-Oxidizing Sulfate-Reducing Bacterium Isolated from Uranium(VI)-Contaminated Groundwater.</title>
        <authorList>
            <person name="Ramsay B.D."/>
            <person name="Hwang C."/>
            <person name="Woo H.L."/>
            <person name="Carroll S.L."/>
            <person name="Lucas S."/>
            <person name="Han J."/>
            <person name="Lapidus A.L."/>
            <person name="Cheng J.F."/>
            <person name="Goodwin L.A."/>
            <person name="Pitluck S."/>
            <person name="Peters L."/>
            <person name="Chertkov O."/>
            <person name="Held B."/>
            <person name="Detter J.C."/>
            <person name="Han C.S."/>
            <person name="Tapia R."/>
            <person name="Land M.L."/>
            <person name="Hauser L.J."/>
            <person name="Kyrpides N.C."/>
            <person name="Ivanova N.N."/>
            <person name="Mikhailova N."/>
            <person name="Pagani I."/>
            <person name="Woyke T."/>
            <person name="Arkin A.P."/>
            <person name="Dehal P."/>
            <person name="Chivian D."/>
            <person name="Criddle C.S."/>
            <person name="Wu W."/>
            <person name="Chakraborty R."/>
            <person name="Hazen T.C."/>
            <person name="Fields M.W."/>
        </authorList>
    </citation>
    <scope>NUCLEOTIDE SEQUENCE [LARGE SCALE GENOMIC DNA]</scope>
    <source>
        <strain evidence="2">FW-101-2B</strain>
    </source>
</reference>
<dbReference type="Gene3D" id="3.90.1700.10">
    <property type="entry name" value="v583 domain like"/>
    <property type="match status" value="1"/>
</dbReference>
<organism evidence="1 2">
    <name type="scientific">Solidesulfovibrio carbinoliphilus subsp. oakridgensis</name>
    <dbReference type="NCBI Taxonomy" id="694327"/>
    <lineage>
        <taxon>Bacteria</taxon>
        <taxon>Pseudomonadati</taxon>
        <taxon>Thermodesulfobacteriota</taxon>
        <taxon>Desulfovibrionia</taxon>
        <taxon>Desulfovibrionales</taxon>
        <taxon>Desulfovibrionaceae</taxon>
        <taxon>Solidesulfovibrio</taxon>
    </lineage>
</organism>
<dbReference type="Pfam" id="PF06545">
    <property type="entry name" value="AllG"/>
    <property type="match status" value="1"/>
</dbReference>
<proteinExistence type="predicted"/>
<dbReference type="RefSeq" id="WP_009180560.1">
    <property type="nucleotide sequence ID" value="NZ_CM001368.1"/>
</dbReference>
<name>G7Q7J5_9BACT</name>
<dbReference type="Gene3D" id="3.40.50.720">
    <property type="entry name" value="NAD(P)-binding Rossmann-like Domain"/>
    <property type="match status" value="1"/>
</dbReference>
<evidence type="ECO:0000313" key="1">
    <source>
        <dbReference type="EMBL" id="EHJ47148.1"/>
    </source>
</evidence>
<gene>
    <name evidence="1" type="ORF">DFW101_1138</name>
</gene>
<accession>G7Q7J5</accession>
<dbReference type="AlphaFoldDB" id="G7Q7J5"/>
<dbReference type="OrthoDB" id="6193532at2"/>
<protein>
    <recommendedName>
        <fullName evidence="3">DUF1116 domain-containing protein</fullName>
    </recommendedName>
</protein>
<dbReference type="Gene3D" id="3.90.1710.10">
    <property type="entry name" value="Enterococcus faecalis V583 domain"/>
    <property type="match status" value="1"/>
</dbReference>
<dbReference type="InterPro" id="IPR024033">
    <property type="entry name" value="OXTCase_su_AllG_h-dom"/>
</dbReference>
<dbReference type="STRING" id="694327.DFW101_1138"/>
<dbReference type="EMBL" id="CM001368">
    <property type="protein sequence ID" value="EHJ47148.1"/>
    <property type="molecule type" value="Genomic_DNA"/>
</dbReference>
<dbReference type="Gene3D" id="1.10.10.660">
    <property type="entry name" value="conserved protein of unknown function from Enterococcus faecalis V583"/>
    <property type="match status" value="1"/>
</dbReference>
<evidence type="ECO:0008006" key="3">
    <source>
        <dbReference type="Google" id="ProtNLM"/>
    </source>
</evidence>
<dbReference type="HOGENOM" id="CLU_036192_0_0_7"/>
<dbReference type="Proteomes" id="UP000004662">
    <property type="component" value="Chromosome"/>
</dbReference>
<sequence length="466" mass="49725">MTDISQELHVINVGLEGFYTELQEQNVPTVQVDWRPPAGGDVALIDKLARLQTPEVEEANAKTISRIRDSRPMWIDVQPALAAIPGMEGNALLHSGPPIDFGDMCDPQQRAVEAAAIFEGWAVDREGLLAKLRSGDIRLRPNYAYGSVGAMCGVISPSMQVIVTENAPYGNRSWSTFNEGKGNVIWMGTYDKGTIERLRWMRDVLAPSLRAALRTRNEGLDIFKIIAEGTLMGDEVHARSAACTLLLLRELTPMLLNAGVKRDVITRIVEFISQNNHSFLSLTLTACKTACDAAHGIPHSTVVTAMSRNGVNFALRVGGMKDDWFIAPTAPMDEAIYYSGYGPDDAAGDIGDSAIVETAGLGGMIIGAAPSISSFVGGSMGHSRQAMAAMRSICAGDNPAFAPGAVDFTPAPLGIDIRKVVRLGFTPIIDTGVLHKASGVGQIGTGIARAPMAAFIKALRAMPLPA</sequence>